<evidence type="ECO:0000256" key="1">
    <source>
        <dbReference type="ARBA" id="ARBA00004236"/>
    </source>
</evidence>
<feature type="domain" description="Glycosyltransferase 2-like" evidence="6">
    <location>
        <begin position="20"/>
        <end position="163"/>
    </location>
</feature>
<dbReference type="GO" id="GO:0016757">
    <property type="term" value="F:glycosyltransferase activity"/>
    <property type="evidence" value="ECO:0007669"/>
    <property type="project" value="UniProtKB-KW"/>
</dbReference>
<accession>A0ABV6JQW1</accession>
<sequence>MTPPLLRALPTTLVPLRGVVAIPARNEQDRIAGCLRALAEQVGEDGSPLPPGSFGVLLLANNCTDRTASVAEAMAPELPFPLRVVEAVLEPARAHVGWARRLSLDAAADWASRASTTPHKAAILGTDADGRVSRGWVQALLRPLERGHDAAAGTFRVDEREGERLLPLATRRRYALEDHYALLIDQLASLLDPDPDDPWPRHDTHSGASFALTVAAYRRIGGLRPCQVCEDRHLFWDLRMQDQRIRHVLDAEVEVSARLESRATGGWGDTTRLRVEQPDGIVDARLEPLPMALRRITARRRARRLWEQVRDAAPLSDAEIRRFCAQVGLMPKVAIGHLFNRVFGSAWAAVEISSPALQKVDLPPARLDAEIAAAERLLSRMLRAEEDQPMRRSTSSR</sequence>
<dbReference type="PANTHER" id="PTHR43646">
    <property type="entry name" value="GLYCOSYLTRANSFERASE"/>
    <property type="match status" value="1"/>
</dbReference>
<comment type="subcellular location">
    <subcellularLocation>
        <location evidence="1">Cell membrane</location>
    </subcellularLocation>
</comment>
<reference evidence="7 8" key="1">
    <citation type="submission" date="2024-09" db="EMBL/GenBank/DDBJ databases">
        <authorList>
            <person name="Sun Q."/>
            <person name="Mori K."/>
        </authorList>
    </citation>
    <scope>NUCLEOTIDE SEQUENCE [LARGE SCALE GENOMIC DNA]</scope>
    <source>
        <strain evidence="7 8">TBRC 5777</strain>
    </source>
</reference>
<dbReference type="PANTHER" id="PTHR43646:SF2">
    <property type="entry name" value="GLYCOSYLTRANSFERASE 2-LIKE DOMAIN-CONTAINING PROTEIN"/>
    <property type="match status" value="1"/>
</dbReference>
<dbReference type="InterPro" id="IPR001173">
    <property type="entry name" value="Glyco_trans_2-like"/>
</dbReference>
<organism evidence="7 8">
    <name type="scientific">Roseomonas elaeocarpi</name>
    <dbReference type="NCBI Taxonomy" id="907779"/>
    <lineage>
        <taxon>Bacteria</taxon>
        <taxon>Pseudomonadati</taxon>
        <taxon>Pseudomonadota</taxon>
        <taxon>Alphaproteobacteria</taxon>
        <taxon>Acetobacterales</taxon>
        <taxon>Roseomonadaceae</taxon>
        <taxon>Roseomonas</taxon>
    </lineage>
</organism>
<dbReference type="InterPro" id="IPR029044">
    <property type="entry name" value="Nucleotide-diphossugar_trans"/>
</dbReference>
<dbReference type="Gene3D" id="3.90.550.10">
    <property type="entry name" value="Spore Coat Polysaccharide Biosynthesis Protein SpsA, Chain A"/>
    <property type="match status" value="1"/>
</dbReference>
<keyword evidence="8" id="KW-1185">Reference proteome</keyword>
<dbReference type="Pfam" id="PF00535">
    <property type="entry name" value="Glycos_transf_2"/>
    <property type="match status" value="1"/>
</dbReference>
<protein>
    <submittedName>
        <fullName evidence="7">Glycosyltransferase</fullName>
        <ecNumber evidence="7">2.4.-.-</ecNumber>
    </submittedName>
</protein>
<keyword evidence="2" id="KW-1003">Cell membrane</keyword>
<evidence type="ECO:0000256" key="2">
    <source>
        <dbReference type="ARBA" id="ARBA00022475"/>
    </source>
</evidence>
<keyword evidence="3 7" id="KW-0328">Glycosyltransferase</keyword>
<keyword evidence="5" id="KW-0472">Membrane</keyword>
<evidence type="ECO:0000256" key="4">
    <source>
        <dbReference type="ARBA" id="ARBA00022679"/>
    </source>
</evidence>
<dbReference type="EC" id="2.4.-.-" evidence="7"/>
<gene>
    <name evidence="7" type="ORF">ACFFGY_06310</name>
</gene>
<proteinExistence type="predicted"/>
<evidence type="ECO:0000256" key="3">
    <source>
        <dbReference type="ARBA" id="ARBA00022676"/>
    </source>
</evidence>
<evidence type="ECO:0000313" key="8">
    <source>
        <dbReference type="Proteomes" id="UP001589865"/>
    </source>
</evidence>
<dbReference type="EMBL" id="JBHLUN010000005">
    <property type="protein sequence ID" value="MFC0407855.1"/>
    <property type="molecule type" value="Genomic_DNA"/>
</dbReference>
<evidence type="ECO:0000313" key="7">
    <source>
        <dbReference type="EMBL" id="MFC0407855.1"/>
    </source>
</evidence>
<evidence type="ECO:0000259" key="6">
    <source>
        <dbReference type="Pfam" id="PF00535"/>
    </source>
</evidence>
<dbReference type="Proteomes" id="UP001589865">
    <property type="component" value="Unassembled WGS sequence"/>
</dbReference>
<dbReference type="SUPFAM" id="SSF53448">
    <property type="entry name" value="Nucleotide-diphospho-sugar transferases"/>
    <property type="match status" value="1"/>
</dbReference>
<dbReference type="RefSeq" id="WP_377043582.1">
    <property type="nucleotide sequence ID" value="NZ_JBHLUN010000005.1"/>
</dbReference>
<comment type="caution">
    <text evidence="7">The sequence shown here is derived from an EMBL/GenBank/DDBJ whole genome shotgun (WGS) entry which is preliminary data.</text>
</comment>
<keyword evidence="4 7" id="KW-0808">Transferase</keyword>
<evidence type="ECO:0000256" key="5">
    <source>
        <dbReference type="ARBA" id="ARBA00023136"/>
    </source>
</evidence>
<name>A0ABV6JQW1_9PROT</name>